<feature type="compositionally biased region" description="Polar residues" evidence="1">
    <location>
        <begin position="1"/>
        <end position="14"/>
    </location>
</feature>
<dbReference type="InterPro" id="IPR004919">
    <property type="entry name" value="GmrSD_N"/>
</dbReference>
<dbReference type="AlphaFoldDB" id="A0A1Z4V372"/>
<name>A0A1Z4V372_9CYAN</name>
<dbReference type="PANTHER" id="PTHR39639">
    <property type="entry name" value="CHROMOSOME 16, WHOLE GENOME SHOTGUN SEQUENCE"/>
    <property type="match status" value="1"/>
</dbReference>
<evidence type="ECO:0000313" key="3">
    <source>
        <dbReference type="EMBL" id="BAZ85970.1"/>
    </source>
</evidence>
<sequence length="381" mass="44727">MTETNYLQQNNINSEYEEDIDIEEEEEEEEPTLSQGFDPTCISMGTNIMTVQQILDRLNNHRMITPEFQRKEGIWTRTAKSRLIESLLLQIPLPAFYIDATNDDQWLVIDGIQRITTFKEFVTDQSFNLNGLDFFTDLHGKKYQELTPRWKRRIKETKLTVYLLLRGTSPEITFNIFKRINQGGTALSAQEMRYAKNSSNKITNLLKELAESPEFKKTTDKGIKDKRMIDQECILKVLSLMTSNIDNLDFKDYDYFLDKKMTEMNQMDDSEIENIKQRFLLIMNLAYDLFDKQAFRKPKLSTIKRYPINKALLEAWSINLAKLDDQEINIVKQRKEDLYEVLLKEQEDGKFDGILYKSAGDANSVKERFKHIQEIIQSILS</sequence>
<evidence type="ECO:0000256" key="1">
    <source>
        <dbReference type="SAM" id="MobiDB-lite"/>
    </source>
</evidence>
<evidence type="ECO:0000259" key="2">
    <source>
        <dbReference type="Pfam" id="PF03235"/>
    </source>
</evidence>
<organism evidence="3 4">
    <name type="scientific">Dolichospermum compactum NIES-806</name>
    <dbReference type="NCBI Taxonomy" id="1973481"/>
    <lineage>
        <taxon>Bacteria</taxon>
        <taxon>Bacillati</taxon>
        <taxon>Cyanobacteriota</taxon>
        <taxon>Cyanophyceae</taxon>
        <taxon>Nostocales</taxon>
        <taxon>Aphanizomenonaceae</taxon>
        <taxon>Dolichospermum</taxon>
        <taxon>Dolichospermum compactum</taxon>
    </lineage>
</organism>
<dbReference type="OrthoDB" id="9770340at2"/>
<dbReference type="RefSeq" id="WP_096667187.1">
    <property type="nucleotide sequence ID" value="NZ_AP018316.1"/>
</dbReference>
<dbReference type="Proteomes" id="UP000218702">
    <property type="component" value="Chromosome"/>
</dbReference>
<feature type="compositionally biased region" description="Acidic residues" evidence="1">
    <location>
        <begin position="15"/>
        <end position="31"/>
    </location>
</feature>
<feature type="region of interest" description="Disordered" evidence="1">
    <location>
        <begin position="1"/>
        <end position="38"/>
    </location>
</feature>
<proteinExistence type="predicted"/>
<protein>
    <recommendedName>
        <fullName evidence="2">GmrSD restriction endonucleases N-terminal domain-containing protein</fullName>
    </recommendedName>
</protein>
<accession>A0A1Z4V372</accession>
<feature type="domain" description="GmrSD restriction endonucleases N-terminal" evidence="2">
    <location>
        <begin position="54"/>
        <end position="195"/>
    </location>
</feature>
<reference evidence="3 4" key="1">
    <citation type="submission" date="2017-06" db="EMBL/GenBank/DDBJ databases">
        <title>Genome sequencing of cyanobaciteial culture collection at National Institute for Environmental Studies (NIES).</title>
        <authorList>
            <person name="Hirose Y."/>
            <person name="Shimura Y."/>
            <person name="Fujisawa T."/>
            <person name="Nakamura Y."/>
            <person name="Kawachi M."/>
        </authorList>
    </citation>
    <scope>NUCLEOTIDE SEQUENCE [LARGE SCALE GENOMIC DNA]</scope>
    <source>
        <strain evidence="3 4">NIES-806</strain>
    </source>
</reference>
<dbReference type="KEGG" id="dcm:NIES806_21750"/>
<dbReference type="Pfam" id="PF03235">
    <property type="entry name" value="GmrSD_N"/>
    <property type="match status" value="1"/>
</dbReference>
<keyword evidence="4" id="KW-1185">Reference proteome</keyword>
<gene>
    <name evidence="3" type="ORF">NIES806_21750</name>
</gene>
<dbReference type="EMBL" id="AP018316">
    <property type="protein sequence ID" value="BAZ85970.1"/>
    <property type="molecule type" value="Genomic_DNA"/>
</dbReference>
<dbReference type="PANTHER" id="PTHR39639:SF1">
    <property type="entry name" value="DUF262 DOMAIN-CONTAINING PROTEIN"/>
    <property type="match status" value="1"/>
</dbReference>
<evidence type="ECO:0000313" key="4">
    <source>
        <dbReference type="Proteomes" id="UP000218702"/>
    </source>
</evidence>